<keyword evidence="2" id="KW-0489">Methyltransferase</keyword>
<dbReference type="Gene3D" id="3.40.50.150">
    <property type="entry name" value="Vaccinia Virus protein VP39"/>
    <property type="match status" value="1"/>
</dbReference>
<sequence length="284" mass="32081">MIAKRKIIELGANLIKFTLRILSDEKQALASGIIAEAMCPIIKQDTKYGQILFFCPGTLPVWRAQTLLTKEMETIEWIDTFETNNVFWDIGANVGCYSLYAAKKGVSVLSFEPSSANYYVLCKNIELNKVSDNISPYCIAFNDSSELAYFNMSTLEIGGAISSFGQSIDEIKIVGEKKHVISRQAMIGFSVDDFIKHYKPPFPNYIKIDVDGIEDKIITGAKETIQDDRVKSILVEIDDDDSSSRDYIIRALKNCRLETISKKHSTMFDDSKYSSVYNYIFGRL</sequence>
<dbReference type="PANTHER" id="PTHR34203:SF15">
    <property type="entry name" value="SLL1173 PROTEIN"/>
    <property type="match status" value="1"/>
</dbReference>
<name>A0A0F3GHC4_9BACT</name>
<dbReference type="GO" id="GO:0032259">
    <property type="term" value="P:methylation"/>
    <property type="evidence" value="ECO:0007669"/>
    <property type="project" value="UniProtKB-KW"/>
</dbReference>
<gene>
    <name evidence="2" type="ORF">MBAV_006463</name>
</gene>
<dbReference type="Pfam" id="PF05050">
    <property type="entry name" value="Methyltransf_21"/>
    <property type="match status" value="1"/>
</dbReference>
<organism evidence="2 3">
    <name type="scientific">Candidatus Magnetobacterium bavaricum</name>
    <dbReference type="NCBI Taxonomy" id="29290"/>
    <lineage>
        <taxon>Bacteria</taxon>
        <taxon>Pseudomonadati</taxon>
        <taxon>Nitrospirota</taxon>
        <taxon>Thermodesulfovibrionia</taxon>
        <taxon>Thermodesulfovibrionales</taxon>
        <taxon>Candidatus Magnetobacteriaceae</taxon>
        <taxon>Candidatus Magnetobacterium</taxon>
    </lineage>
</organism>
<keyword evidence="3" id="KW-1185">Reference proteome</keyword>
<evidence type="ECO:0000313" key="2">
    <source>
        <dbReference type="EMBL" id="KJU81330.1"/>
    </source>
</evidence>
<dbReference type="PANTHER" id="PTHR34203">
    <property type="entry name" value="METHYLTRANSFERASE, FKBM FAMILY PROTEIN"/>
    <property type="match status" value="1"/>
</dbReference>
<dbReference type="NCBIfam" id="TIGR01444">
    <property type="entry name" value="fkbM_fam"/>
    <property type="match status" value="1"/>
</dbReference>
<dbReference type="SUPFAM" id="SSF53335">
    <property type="entry name" value="S-adenosyl-L-methionine-dependent methyltransferases"/>
    <property type="match status" value="1"/>
</dbReference>
<reference evidence="2 3" key="1">
    <citation type="submission" date="2015-02" db="EMBL/GenBank/DDBJ databases">
        <title>Single-cell genomics of uncultivated deep-branching MTB reveals a conserved set of magnetosome genes.</title>
        <authorList>
            <person name="Kolinko S."/>
            <person name="Richter M."/>
            <person name="Glockner F.O."/>
            <person name="Brachmann A."/>
            <person name="Schuler D."/>
        </authorList>
    </citation>
    <scope>NUCLEOTIDE SEQUENCE [LARGE SCALE GENOMIC DNA]</scope>
    <source>
        <strain evidence="2">TM-1</strain>
    </source>
</reference>
<dbReference type="InterPro" id="IPR052514">
    <property type="entry name" value="SAM-dependent_MTase"/>
</dbReference>
<accession>A0A0F3GHC4</accession>
<dbReference type="InterPro" id="IPR029063">
    <property type="entry name" value="SAM-dependent_MTases_sf"/>
</dbReference>
<evidence type="ECO:0000259" key="1">
    <source>
        <dbReference type="Pfam" id="PF05050"/>
    </source>
</evidence>
<dbReference type="EMBL" id="LACI01002732">
    <property type="protein sequence ID" value="KJU81330.1"/>
    <property type="molecule type" value="Genomic_DNA"/>
</dbReference>
<comment type="caution">
    <text evidence="2">The sequence shown here is derived from an EMBL/GenBank/DDBJ whole genome shotgun (WGS) entry which is preliminary data.</text>
</comment>
<dbReference type="Proteomes" id="UP000033423">
    <property type="component" value="Unassembled WGS sequence"/>
</dbReference>
<dbReference type="AlphaFoldDB" id="A0A0F3GHC4"/>
<feature type="domain" description="Methyltransferase FkbM" evidence="1">
    <location>
        <begin position="89"/>
        <end position="253"/>
    </location>
</feature>
<dbReference type="InterPro" id="IPR006342">
    <property type="entry name" value="FkbM_mtfrase"/>
</dbReference>
<dbReference type="GO" id="GO:0008168">
    <property type="term" value="F:methyltransferase activity"/>
    <property type="evidence" value="ECO:0007669"/>
    <property type="project" value="UniProtKB-KW"/>
</dbReference>
<proteinExistence type="predicted"/>
<protein>
    <submittedName>
        <fullName evidence="2">Methyltransferase FkbM domain protein</fullName>
    </submittedName>
</protein>
<evidence type="ECO:0000313" key="3">
    <source>
        <dbReference type="Proteomes" id="UP000033423"/>
    </source>
</evidence>
<keyword evidence="2" id="KW-0808">Transferase</keyword>